<feature type="transmembrane region" description="Helical" evidence="1">
    <location>
        <begin position="20"/>
        <end position="41"/>
    </location>
</feature>
<evidence type="ECO:0000256" key="1">
    <source>
        <dbReference type="SAM" id="Phobius"/>
    </source>
</evidence>
<gene>
    <name evidence="2" type="ORF">DQ393_11735</name>
</gene>
<evidence type="ECO:0000313" key="3">
    <source>
        <dbReference type="Proteomes" id="UP000251205"/>
    </source>
</evidence>
<protein>
    <submittedName>
        <fullName evidence="2">Uncharacterized protein</fullName>
    </submittedName>
</protein>
<dbReference type="EMBL" id="QMKK01000030">
    <property type="protein sequence ID" value="RAX41234.1"/>
    <property type="molecule type" value="Genomic_DNA"/>
</dbReference>
<dbReference type="OrthoDB" id="9804361at2"/>
<proteinExistence type="predicted"/>
<dbReference type="Proteomes" id="UP000251205">
    <property type="component" value="Unassembled WGS sequence"/>
</dbReference>
<dbReference type="AlphaFoldDB" id="A0A329YGE6"/>
<comment type="caution">
    <text evidence="2">The sequence shown here is derived from an EMBL/GenBank/DDBJ whole genome shotgun (WGS) entry which is preliminary data.</text>
</comment>
<evidence type="ECO:0000313" key="2">
    <source>
        <dbReference type="EMBL" id="RAX41234.1"/>
    </source>
</evidence>
<keyword evidence="1" id="KW-0472">Membrane</keyword>
<organism evidence="2 3">
    <name type="scientific">Rhizobium tropici</name>
    <dbReference type="NCBI Taxonomy" id="398"/>
    <lineage>
        <taxon>Bacteria</taxon>
        <taxon>Pseudomonadati</taxon>
        <taxon>Pseudomonadota</taxon>
        <taxon>Alphaproteobacteria</taxon>
        <taxon>Hyphomicrobiales</taxon>
        <taxon>Rhizobiaceae</taxon>
        <taxon>Rhizobium/Agrobacterium group</taxon>
        <taxon>Rhizobium</taxon>
    </lineage>
</organism>
<keyword evidence="1" id="KW-1133">Transmembrane helix</keyword>
<accession>A0A329YGE6</accession>
<keyword evidence="1" id="KW-0812">Transmembrane</keyword>
<reference evidence="2 3" key="1">
    <citation type="submission" date="2018-06" db="EMBL/GenBank/DDBJ databases">
        <title>Whole Genome Sequence of an efficient microsymbiont, Rhizobium tropici.</title>
        <authorList>
            <person name="Srinivasan R."/>
            <person name="Singh H.V."/>
            <person name="Srivastava R."/>
            <person name="Kumari B."/>
            <person name="Radhakrishna A."/>
        </authorList>
    </citation>
    <scope>NUCLEOTIDE SEQUENCE [LARGE SCALE GENOMIC DNA]</scope>
    <source>
        <strain evidence="2 3">IGFRI Rhizo-19</strain>
    </source>
</reference>
<sequence>MAIYFLLRETMGNIGSLYSIILSLPAIGVMLLAPGGAWGLLKSVIRIDLLPIRRTMGRWATGCKPVEAGRKA</sequence>
<dbReference type="RefSeq" id="WP_112341954.1">
    <property type="nucleotide sequence ID" value="NZ_QMKK01000030.1"/>
</dbReference>
<name>A0A329YGE6_RHITR</name>